<dbReference type="Proteomes" id="UP000034057">
    <property type="component" value="Unassembled WGS sequence"/>
</dbReference>
<evidence type="ECO:0000313" key="3">
    <source>
        <dbReference type="Proteomes" id="UP000034057"/>
    </source>
</evidence>
<dbReference type="InterPro" id="IPR006674">
    <property type="entry name" value="HD_domain"/>
</dbReference>
<evidence type="ECO:0000259" key="1">
    <source>
        <dbReference type="Pfam" id="PF01966"/>
    </source>
</evidence>
<proteinExistence type="predicted"/>
<dbReference type="Pfam" id="PF01966">
    <property type="entry name" value="HD"/>
    <property type="match status" value="1"/>
</dbReference>
<sequence>MRTSREIYEKYNIMLALQLHQLRVAAVGKFICENFEQPINKNDVILACLFHDMGNIIKFDLSVFPEFLEPEGREYWQGVKDEYVKKYGTDHHVANTAIAREIGLPQAAVACIEGIGFRKTVFVVEHPSFERKICQYADLRVGPHGVLSMEERIQEGRKRYIERQDMAADVAAPQQEFDAVLHTARRLEKQIFTNANIQPGDITDKAIASLIEELQNYSVA</sequence>
<dbReference type="AlphaFoldDB" id="A0A0G1ZG05"/>
<reference evidence="2 3" key="1">
    <citation type="journal article" date="2015" name="Nature">
        <title>rRNA introns, odd ribosomes, and small enigmatic genomes across a large radiation of phyla.</title>
        <authorList>
            <person name="Brown C.T."/>
            <person name="Hug L.A."/>
            <person name="Thomas B.C."/>
            <person name="Sharon I."/>
            <person name="Castelle C.J."/>
            <person name="Singh A."/>
            <person name="Wilkins M.J."/>
            <person name="Williams K.H."/>
            <person name="Banfield J.F."/>
        </authorList>
    </citation>
    <scope>NUCLEOTIDE SEQUENCE [LARGE SCALE GENOMIC DNA]</scope>
</reference>
<evidence type="ECO:0000313" key="2">
    <source>
        <dbReference type="EMBL" id="KKW18214.1"/>
    </source>
</evidence>
<dbReference type="Gene3D" id="1.10.3210.10">
    <property type="entry name" value="Hypothetical protein af1432"/>
    <property type="match status" value="1"/>
</dbReference>
<comment type="caution">
    <text evidence="2">The sequence shown here is derived from an EMBL/GenBank/DDBJ whole genome shotgun (WGS) entry which is preliminary data.</text>
</comment>
<organism evidence="2 3">
    <name type="scientific">Candidatus Kaiserbacteria bacterium GW2011_GWA1_50_28</name>
    <dbReference type="NCBI Taxonomy" id="1618668"/>
    <lineage>
        <taxon>Bacteria</taxon>
        <taxon>Candidatus Kaiseribacteriota</taxon>
    </lineage>
</organism>
<dbReference type="EMBL" id="LCQO01000012">
    <property type="protein sequence ID" value="KKW18214.1"/>
    <property type="molecule type" value="Genomic_DNA"/>
</dbReference>
<protein>
    <recommendedName>
        <fullName evidence="1">HD domain-containing protein</fullName>
    </recommendedName>
</protein>
<gene>
    <name evidence="2" type="ORF">UY59_C0012G0008</name>
</gene>
<feature type="domain" description="HD" evidence="1">
    <location>
        <begin position="20"/>
        <end position="60"/>
    </location>
</feature>
<name>A0A0G1ZG05_9BACT</name>
<accession>A0A0G1ZG05</accession>
<dbReference type="SUPFAM" id="SSF109604">
    <property type="entry name" value="HD-domain/PDEase-like"/>
    <property type="match status" value="1"/>
</dbReference>